<evidence type="ECO:0000313" key="3">
    <source>
        <dbReference type="EMBL" id="QHT81138.1"/>
    </source>
</evidence>
<dbReference type="AlphaFoldDB" id="A0A6C0HKE6"/>
<feature type="region of interest" description="Disordered" evidence="1">
    <location>
        <begin position="62"/>
        <end position="82"/>
    </location>
</feature>
<dbReference type="EMBL" id="MN739978">
    <property type="protein sequence ID" value="QHT81138.1"/>
    <property type="molecule type" value="Genomic_DNA"/>
</dbReference>
<keyword evidence="2" id="KW-0472">Membrane</keyword>
<keyword evidence="2" id="KW-1133">Transmembrane helix</keyword>
<feature type="transmembrane region" description="Helical" evidence="2">
    <location>
        <begin position="279"/>
        <end position="301"/>
    </location>
</feature>
<evidence type="ECO:0008006" key="4">
    <source>
        <dbReference type="Google" id="ProtNLM"/>
    </source>
</evidence>
<accession>A0A6C0HKE6</accession>
<organism evidence="3">
    <name type="scientific">viral metagenome</name>
    <dbReference type="NCBI Taxonomy" id="1070528"/>
    <lineage>
        <taxon>unclassified sequences</taxon>
        <taxon>metagenomes</taxon>
        <taxon>organismal metagenomes</taxon>
    </lineage>
</organism>
<feature type="region of interest" description="Disordered" evidence="1">
    <location>
        <begin position="223"/>
        <end position="253"/>
    </location>
</feature>
<evidence type="ECO:0000256" key="2">
    <source>
        <dbReference type="SAM" id="Phobius"/>
    </source>
</evidence>
<dbReference type="InterPro" id="IPR036770">
    <property type="entry name" value="Ankyrin_rpt-contain_sf"/>
</dbReference>
<dbReference type="Gene3D" id="1.25.40.20">
    <property type="entry name" value="Ankyrin repeat-containing domain"/>
    <property type="match status" value="1"/>
</dbReference>
<protein>
    <recommendedName>
        <fullName evidence="4">Ankyrin repeat protein</fullName>
    </recommendedName>
</protein>
<keyword evidence="2" id="KW-0812">Transmembrane</keyword>
<sequence>MSTSNNNDTRMWIARAIKDLNIDDKTTEDQVVEKMLDLIGDIPDGLINEVAREISRYAVDKQKELNDSDSDSDSDATESVDSAGEIQNAYNEIHEMLNSNREPTQTVLEYFRKCPQTAFEVDKWGWMLLHHLITRRTSPDLIEAVAKENPAALSVTVGVAEHTPIQLAARCCCSLDTIKILYDVDPTAIRIHAPNGDSAHMLACRAKADMNVRVFLYVNRDGPDEDSDDDMPGLVPISPPDSDEDAEHQQSNAPALELEVDQDKDFVTEFVRTIGMKEAYPVMVILLAWITMLTFSLLAGVRMIV</sequence>
<proteinExistence type="predicted"/>
<name>A0A6C0HKE6_9ZZZZ</name>
<feature type="compositionally biased region" description="Acidic residues" evidence="1">
    <location>
        <begin position="67"/>
        <end position="78"/>
    </location>
</feature>
<reference evidence="3" key="1">
    <citation type="journal article" date="2020" name="Nature">
        <title>Giant virus diversity and host interactions through global metagenomics.</title>
        <authorList>
            <person name="Schulz F."/>
            <person name="Roux S."/>
            <person name="Paez-Espino D."/>
            <person name="Jungbluth S."/>
            <person name="Walsh D.A."/>
            <person name="Denef V.J."/>
            <person name="McMahon K.D."/>
            <person name="Konstantinidis K.T."/>
            <person name="Eloe-Fadrosh E.A."/>
            <person name="Kyrpides N.C."/>
            <person name="Woyke T."/>
        </authorList>
    </citation>
    <scope>NUCLEOTIDE SEQUENCE</scope>
    <source>
        <strain evidence="3">GVMAG-M-3300023184-135</strain>
    </source>
</reference>
<evidence type="ECO:0000256" key="1">
    <source>
        <dbReference type="SAM" id="MobiDB-lite"/>
    </source>
</evidence>